<gene>
    <name evidence="2" type="ORF">RRG08_054724</name>
</gene>
<comment type="caution">
    <text evidence="2">The sequence shown here is derived from an EMBL/GenBank/DDBJ whole genome shotgun (WGS) entry which is preliminary data.</text>
</comment>
<dbReference type="Gene3D" id="2.60.40.10">
    <property type="entry name" value="Immunoglobulins"/>
    <property type="match status" value="2"/>
</dbReference>
<dbReference type="Pfam" id="PF24771">
    <property type="entry name" value="Ig_CFAP74_1st"/>
    <property type="match status" value="1"/>
</dbReference>
<evidence type="ECO:0000256" key="1">
    <source>
        <dbReference type="SAM" id="MobiDB-lite"/>
    </source>
</evidence>
<dbReference type="PANTHER" id="PTHR46500">
    <property type="entry name" value="CILIA- AND FLAGELLA-ASSOCIATED PROTEIN 221"/>
    <property type="match status" value="1"/>
</dbReference>
<dbReference type="GO" id="GO:0044458">
    <property type="term" value="P:motile cilium assembly"/>
    <property type="evidence" value="ECO:0007669"/>
    <property type="project" value="TreeGrafter"/>
</dbReference>
<feature type="region of interest" description="Disordered" evidence="1">
    <location>
        <begin position="739"/>
        <end position="762"/>
    </location>
</feature>
<dbReference type="GO" id="GO:0097729">
    <property type="term" value="C:9+2 motile cilium"/>
    <property type="evidence" value="ECO:0007669"/>
    <property type="project" value="TreeGrafter"/>
</dbReference>
<dbReference type="AlphaFoldDB" id="A0AAE1B184"/>
<evidence type="ECO:0000313" key="2">
    <source>
        <dbReference type="EMBL" id="KAK3797707.1"/>
    </source>
</evidence>
<dbReference type="Proteomes" id="UP001283361">
    <property type="component" value="Unassembled WGS sequence"/>
</dbReference>
<dbReference type="PANTHER" id="PTHR46500:SF1">
    <property type="entry name" value="CILIA- AND FLAGELLA-ASSOCIATED PROTEIN 221"/>
    <property type="match status" value="1"/>
</dbReference>
<dbReference type="InterPro" id="IPR013783">
    <property type="entry name" value="Ig-like_fold"/>
</dbReference>
<evidence type="ECO:0000313" key="3">
    <source>
        <dbReference type="Proteomes" id="UP001283361"/>
    </source>
</evidence>
<organism evidence="2 3">
    <name type="scientific">Elysia crispata</name>
    <name type="common">lettuce slug</name>
    <dbReference type="NCBI Taxonomy" id="231223"/>
    <lineage>
        <taxon>Eukaryota</taxon>
        <taxon>Metazoa</taxon>
        <taxon>Spiralia</taxon>
        <taxon>Lophotrochozoa</taxon>
        <taxon>Mollusca</taxon>
        <taxon>Gastropoda</taxon>
        <taxon>Heterobranchia</taxon>
        <taxon>Euthyneura</taxon>
        <taxon>Panpulmonata</taxon>
        <taxon>Sacoglossa</taxon>
        <taxon>Placobranchoidea</taxon>
        <taxon>Plakobranchidae</taxon>
        <taxon>Elysia</taxon>
    </lineage>
</organism>
<accession>A0AAE1B184</accession>
<dbReference type="EMBL" id="JAWDGP010000750">
    <property type="protein sequence ID" value="KAK3797707.1"/>
    <property type="molecule type" value="Genomic_DNA"/>
</dbReference>
<dbReference type="InterPro" id="IPR029676">
    <property type="entry name" value="CFAP221"/>
</dbReference>
<keyword evidence="3" id="KW-1185">Reference proteome</keyword>
<name>A0AAE1B184_9GAST</name>
<proteinExistence type="predicted"/>
<dbReference type="GO" id="GO:0003341">
    <property type="term" value="P:cilium movement"/>
    <property type="evidence" value="ECO:0007669"/>
    <property type="project" value="InterPro"/>
</dbReference>
<evidence type="ECO:0008006" key="4">
    <source>
        <dbReference type="Google" id="ProtNLM"/>
    </source>
</evidence>
<sequence length="992" mass="112302">MPTVFEQTDRAVNGSVAIANSASDDESTTNERALMIENMELVEPKKTVHVPNHLLESKTFAKVGQNALIHTKPSVIHFEGFEVGEKQTKKLVLLNASSDILRMHIIPPQSRHFYIRYTKPARMVAGTTIECLVEFTPDEWRYYYDCIRIHCPGEENIIVPIHGYPIMSTKEFPRNYTFQSIPVGHRLSKTFPLKCMAPIDFEFSFKYIQPHPAFLIEPLSGIVPANGQVEVTVIFAPFEFQTASMKVELTISQFNSKGIVCVFTGSSRPGLLKTKTMSSVQTEVLDPRCFSPLDRSRSMKMKRLKKTKTSSAPAQLMALEKNGVRFPAVIETPYHVGKVLMQEPGKVKVNEMRQNLLAKKASKDSSRQMKEAVFESAVRQTVYEERQNQLRWQVRLGEDPLSGQARYKILEDRAAALSHYQLQVRGDPVPEDEYERLKTVGTYKRTLREYDSLASPDAQFDTYTNDMWAVRHAALNKFVQAARTIIIRLRAIWKLNSLRKDMVEWSRQKYEERSSVNTREKMESLDVKEGFEETPNFRAEKIQKFKFPTYVPPNVKDDMAPDALGNVPFKPTEIVVRRDVPFFNLKVPYQYKLQGYQPHSVHQASSGYVPTHRIRELRVGAEDEVIKLPADQMPVCADAGVSAGEKDDAMSATRIATVFTPRPPTATTVAGEVSAPPPRDVGLRHEAVALTPPDALFKSVEYPSLHIMNPAPGLQVFQAPMPYAEVDVDYHLCPLPRYPRSEHRGDSQSSSSHHAGTQRRFLDREDTIRGIMSWRKFPSQGLTSLSNTPTLTNVWVPRWDNCFSTELLPMDVPPLFDQLDPEDAENCVEEEPEGGEEGGQMCLKPEMVNVQFALIDPSSPSQDPKHSGDLFPYGNRMPSTSIPVGAHGPVPRERREQELDYFLTKKYNRLGSKVANTMASMDSMLADSELALNNPFKHLVLFHRTLTRKEGYKHVYVNDLLHPIPASSCDVTLDLLRKTNDRISFRGATLCL</sequence>
<protein>
    <recommendedName>
        <fullName evidence="4">Primary ciliary dyskinesia protein 1</fullName>
    </recommendedName>
</protein>
<reference evidence="2" key="1">
    <citation type="journal article" date="2023" name="G3 (Bethesda)">
        <title>A reference genome for the long-term kleptoplast-retaining sea slug Elysia crispata morphotype clarki.</title>
        <authorList>
            <person name="Eastman K.E."/>
            <person name="Pendleton A.L."/>
            <person name="Shaikh M.A."/>
            <person name="Suttiyut T."/>
            <person name="Ogas R."/>
            <person name="Tomko P."/>
            <person name="Gavelis G."/>
            <person name="Widhalm J.R."/>
            <person name="Wisecaver J.H."/>
        </authorList>
    </citation>
    <scope>NUCLEOTIDE SEQUENCE</scope>
    <source>
        <strain evidence="2">ECLA1</strain>
    </source>
</reference>